<accession>E3JCH6</accession>
<gene>
    <name evidence="1" type="ordered locus">FraEuI1c_0594</name>
</gene>
<protein>
    <submittedName>
        <fullName evidence="1">Uncharacterized protein</fullName>
    </submittedName>
</protein>
<dbReference type="InParanoid" id="E3JCH6"/>
<organism evidence="1 2">
    <name type="scientific">Pseudofrankia inefficax (strain DSM 45817 / CECT 9037 / DDB 130130 / EuI1c)</name>
    <name type="common">Frankia inefficax</name>
    <dbReference type="NCBI Taxonomy" id="298654"/>
    <lineage>
        <taxon>Bacteria</taxon>
        <taxon>Bacillati</taxon>
        <taxon>Actinomycetota</taxon>
        <taxon>Actinomycetes</taxon>
        <taxon>Frankiales</taxon>
        <taxon>Frankiaceae</taxon>
        <taxon>Pseudofrankia</taxon>
    </lineage>
</organism>
<dbReference type="STRING" id="298654.FraEuI1c_0594"/>
<proteinExistence type="predicted"/>
<evidence type="ECO:0000313" key="1">
    <source>
        <dbReference type="EMBL" id="ADP78672.1"/>
    </source>
</evidence>
<dbReference type="AlphaFoldDB" id="E3JCH6"/>
<keyword evidence="2" id="KW-1185">Reference proteome</keyword>
<name>E3JCH6_PSEI1</name>
<dbReference type="EMBL" id="CP002299">
    <property type="protein sequence ID" value="ADP78672.1"/>
    <property type="molecule type" value="Genomic_DNA"/>
</dbReference>
<sequence>MRVRCSRRLDVRDGVATLLATMPVVPMHLVAY</sequence>
<dbReference type="Proteomes" id="UP000002484">
    <property type="component" value="Chromosome"/>
</dbReference>
<reference evidence="1 2" key="1">
    <citation type="submission" date="2010-10" db="EMBL/GenBank/DDBJ databases">
        <title>Complete sequence of Frankia sp. EuI1c.</title>
        <authorList>
            <consortium name="US DOE Joint Genome Institute"/>
            <person name="Lucas S."/>
            <person name="Copeland A."/>
            <person name="Lapidus A."/>
            <person name="Cheng J.-F."/>
            <person name="Bruce D."/>
            <person name="Goodwin L."/>
            <person name="Pitluck S."/>
            <person name="Chertkov O."/>
            <person name="Detter J.C."/>
            <person name="Han C."/>
            <person name="Tapia R."/>
            <person name="Land M."/>
            <person name="Hauser L."/>
            <person name="Jeffries C."/>
            <person name="Kyrpides N."/>
            <person name="Ivanova N."/>
            <person name="Mikhailova N."/>
            <person name="Beauchemin N."/>
            <person name="Sen A."/>
            <person name="Sur S.A."/>
            <person name="Gtari M."/>
            <person name="Wall L."/>
            <person name="Tisa L."/>
            <person name="Woyke T."/>
        </authorList>
    </citation>
    <scope>NUCLEOTIDE SEQUENCE [LARGE SCALE GENOMIC DNA]</scope>
    <source>
        <strain evidence="2">DSM 45817 / CECT 9037 / EuI1c</strain>
    </source>
</reference>
<dbReference type="HOGENOM" id="CLU_3389587_0_0_11"/>
<evidence type="ECO:0000313" key="2">
    <source>
        <dbReference type="Proteomes" id="UP000002484"/>
    </source>
</evidence>
<dbReference type="KEGG" id="fri:FraEuI1c_0594"/>